<dbReference type="Proteomes" id="UP001338125">
    <property type="component" value="Unassembled WGS sequence"/>
</dbReference>
<comment type="caution">
    <text evidence="6">The sequence shown here is derived from an EMBL/GenBank/DDBJ whole genome shotgun (WGS) entry which is preliminary data.</text>
</comment>
<dbReference type="InterPro" id="IPR013595">
    <property type="entry name" value="Pept_S33_TAP-like_C"/>
</dbReference>
<dbReference type="EMBL" id="JAVFKD010000002">
    <property type="protein sequence ID" value="KAK5997430.1"/>
    <property type="molecule type" value="Genomic_DNA"/>
</dbReference>
<dbReference type="InterPro" id="IPR029058">
    <property type="entry name" value="AB_hydrolase_fold"/>
</dbReference>
<keyword evidence="2" id="KW-0378">Hydrolase</keyword>
<name>A0ABR0T0A2_9HYPO</name>
<accession>A0ABR0T0A2</accession>
<comment type="similarity">
    <text evidence="1">Belongs to the peptidase S33 family.</text>
</comment>
<evidence type="ECO:0000259" key="4">
    <source>
        <dbReference type="Pfam" id="PF00561"/>
    </source>
</evidence>
<keyword evidence="3" id="KW-0732">Signal</keyword>
<proteinExistence type="inferred from homology"/>
<feature type="signal peptide" evidence="3">
    <location>
        <begin position="1"/>
        <end position="20"/>
    </location>
</feature>
<feature type="domain" description="AB hydrolase-1" evidence="4">
    <location>
        <begin position="187"/>
        <end position="307"/>
    </location>
</feature>
<evidence type="ECO:0000313" key="7">
    <source>
        <dbReference type="Proteomes" id="UP001338125"/>
    </source>
</evidence>
<dbReference type="InterPro" id="IPR051601">
    <property type="entry name" value="Serine_prot/Carboxylest_S33"/>
</dbReference>
<evidence type="ECO:0000259" key="5">
    <source>
        <dbReference type="Pfam" id="PF08386"/>
    </source>
</evidence>
<dbReference type="Pfam" id="PF08386">
    <property type="entry name" value="Abhydrolase_4"/>
    <property type="match status" value="1"/>
</dbReference>
<sequence>MHILQSLIAPLPLLALSVQAHPAQEQQQQQHHARTETIHWAPCQKPNPTSMQCATLKVPLDYTDKKSTETVDLKLLRVPAAVKAPKKRSILLNFGGPGASGVDDFDYFAERIQAATGGIHDLITFVPRGTNDTLPFSCYADEVSRNIGTSALTGNASDVALGQVWAKATIFAETCHTAQNKTGNFIGTAFVARDMMRIVDALGEDGMLRYWGVSYGSLLGSTAVAMFPDKVDKVVLDGVVNPFEYYENREVELLTDTDASFLGFIKGCVAAPKACPLAQNLTAAELENKLYDFFETLKQNPIPIPIPGFPGGGLILDSSTVKYIIQSSLDFPSTWPGLSETIHNLMTGNFSAFVSGDGGVPLLDGAGGHTEALQGIKCSDVRVHTPNLDDMRPLFEKRHKMGRFFGDVTDEMPARCAQWKLPAKERYMGDFKVKPKNPVLLIGNTHDPVTPLVSARNVSETFEGSVLLHQDSYGHDSLMQGSLCTARAVRSYFVNGTLPKKGTKCEVKVPLFSGEEGWDEVVKQLKADPNATN</sequence>
<reference evidence="6 7" key="1">
    <citation type="submission" date="2024-01" db="EMBL/GenBank/DDBJ databases">
        <title>Complete genome of Cladobotryum mycophilum ATHUM6906.</title>
        <authorList>
            <person name="Christinaki A.C."/>
            <person name="Myridakis A.I."/>
            <person name="Kouvelis V.N."/>
        </authorList>
    </citation>
    <scope>NUCLEOTIDE SEQUENCE [LARGE SCALE GENOMIC DNA]</scope>
    <source>
        <strain evidence="6 7">ATHUM6906</strain>
    </source>
</reference>
<dbReference type="PANTHER" id="PTHR43248:SF25">
    <property type="entry name" value="AB HYDROLASE-1 DOMAIN-CONTAINING PROTEIN-RELATED"/>
    <property type="match status" value="1"/>
</dbReference>
<dbReference type="PANTHER" id="PTHR43248">
    <property type="entry name" value="2-SUCCINYL-6-HYDROXY-2,4-CYCLOHEXADIENE-1-CARBOXYLATE SYNTHASE"/>
    <property type="match status" value="1"/>
</dbReference>
<protein>
    <submittedName>
        <fullName evidence="6">Serine protease Hip1-like protein</fullName>
    </submittedName>
</protein>
<dbReference type="InterPro" id="IPR000073">
    <property type="entry name" value="AB_hydrolase_1"/>
</dbReference>
<dbReference type="Gene3D" id="3.40.50.1820">
    <property type="entry name" value="alpha/beta hydrolase"/>
    <property type="match status" value="1"/>
</dbReference>
<evidence type="ECO:0000313" key="6">
    <source>
        <dbReference type="EMBL" id="KAK5997430.1"/>
    </source>
</evidence>
<feature type="domain" description="Peptidase S33 tripeptidyl aminopeptidase-like C-terminal" evidence="5">
    <location>
        <begin position="404"/>
        <end position="505"/>
    </location>
</feature>
<evidence type="ECO:0000256" key="1">
    <source>
        <dbReference type="ARBA" id="ARBA00010088"/>
    </source>
</evidence>
<dbReference type="Pfam" id="PF00561">
    <property type="entry name" value="Abhydrolase_1"/>
    <property type="match status" value="1"/>
</dbReference>
<dbReference type="SUPFAM" id="SSF53474">
    <property type="entry name" value="alpha/beta-Hydrolases"/>
    <property type="match status" value="1"/>
</dbReference>
<keyword evidence="7" id="KW-1185">Reference proteome</keyword>
<gene>
    <name evidence="6" type="ORF">PT974_02786</name>
</gene>
<feature type="chain" id="PRO_5046852566" evidence="3">
    <location>
        <begin position="21"/>
        <end position="533"/>
    </location>
</feature>
<organism evidence="6 7">
    <name type="scientific">Cladobotryum mycophilum</name>
    <dbReference type="NCBI Taxonomy" id="491253"/>
    <lineage>
        <taxon>Eukaryota</taxon>
        <taxon>Fungi</taxon>
        <taxon>Dikarya</taxon>
        <taxon>Ascomycota</taxon>
        <taxon>Pezizomycotina</taxon>
        <taxon>Sordariomycetes</taxon>
        <taxon>Hypocreomycetidae</taxon>
        <taxon>Hypocreales</taxon>
        <taxon>Hypocreaceae</taxon>
        <taxon>Cladobotryum</taxon>
    </lineage>
</organism>
<evidence type="ECO:0000256" key="2">
    <source>
        <dbReference type="ARBA" id="ARBA00022801"/>
    </source>
</evidence>
<evidence type="ECO:0000256" key="3">
    <source>
        <dbReference type="SAM" id="SignalP"/>
    </source>
</evidence>